<dbReference type="OrthoDB" id="603213at2759"/>
<dbReference type="GO" id="GO:0001709">
    <property type="term" value="P:cell fate determination"/>
    <property type="evidence" value="ECO:0007669"/>
    <property type="project" value="TreeGrafter"/>
</dbReference>
<keyword evidence="1 2" id="KW-0732">Signal</keyword>
<dbReference type="PANTHER" id="PTHR33184">
    <property type="entry name" value="PROTEIN TAPETUM DETERMINANT 1-LIKE-RELATED"/>
    <property type="match status" value="1"/>
</dbReference>
<dbReference type="AlphaFoldDB" id="J3KUD7"/>
<dbReference type="Pfam" id="PF24068">
    <property type="entry name" value="TPD1_C"/>
    <property type="match status" value="1"/>
</dbReference>
<evidence type="ECO:0000313" key="3">
    <source>
        <dbReference type="EnsemblPlants" id="OB0048G10020.1"/>
    </source>
</evidence>
<evidence type="ECO:0000256" key="2">
    <source>
        <dbReference type="SAM" id="SignalP"/>
    </source>
</evidence>
<keyword evidence="4" id="KW-1185">Reference proteome</keyword>
<gene>
    <name evidence="3" type="primary">LOC102706251</name>
</gene>
<organism evidence="3">
    <name type="scientific">Oryza brachyantha</name>
    <name type="common">malo sina</name>
    <dbReference type="NCBI Taxonomy" id="4533"/>
    <lineage>
        <taxon>Eukaryota</taxon>
        <taxon>Viridiplantae</taxon>
        <taxon>Streptophyta</taxon>
        <taxon>Embryophyta</taxon>
        <taxon>Tracheophyta</taxon>
        <taxon>Spermatophyta</taxon>
        <taxon>Magnoliopsida</taxon>
        <taxon>Liliopsida</taxon>
        <taxon>Poales</taxon>
        <taxon>Poaceae</taxon>
        <taxon>BOP clade</taxon>
        <taxon>Oryzoideae</taxon>
        <taxon>Oryzeae</taxon>
        <taxon>Oryzinae</taxon>
        <taxon>Oryza</taxon>
    </lineage>
</organism>
<dbReference type="EnsemblPlants" id="OB0048G10020.1">
    <property type="protein sequence ID" value="OB0048G10020.1"/>
    <property type="gene ID" value="OB0048G10020"/>
</dbReference>
<evidence type="ECO:0000256" key="1">
    <source>
        <dbReference type="ARBA" id="ARBA00022729"/>
    </source>
</evidence>
<dbReference type="KEGG" id="obr:102706251"/>
<dbReference type="Gramene" id="OB0048G10020.1">
    <property type="protein sequence ID" value="OB0048G10020.1"/>
    <property type="gene ID" value="OB0048G10020"/>
</dbReference>
<dbReference type="InterPro" id="IPR040361">
    <property type="entry name" value="TPD1"/>
</dbReference>
<reference evidence="3" key="1">
    <citation type="submission" date="2015-06" db="UniProtKB">
        <authorList>
            <consortium name="EnsemblPlants"/>
        </authorList>
    </citation>
    <scope>IDENTIFICATION</scope>
</reference>
<dbReference type="PANTHER" id="PTHR33184:SF32">
    <property type="entry name" value="EXPRESSED PROTEIN"/>
    <property type="match status" value="1"/>
</dbReference>
<feature type="signal peptide" evidence="2">
    <location>
        <begin position="1"/>
        <end position="26"/>
    </location>
</feature>
<feature type="chain" id="PRO_5003773075" evidence="2">
    <location>
        <begin position="27"/>
        <end position="134"/>
    </location>
</feature>
<dbReference type="RefSeq" id="XP_006664880.1">
    <property type="nucleotide sequence ID" value="XM_006664817.1"/>
</dbReference>
<dbReference type="eggNOG" id="ENOG502S7JS">
    <property type="taxonomic scope" value="Eukaryota"/>
</dbReference>
<dbReference type="GeneID" id="102706251"/>
<dbReference type="HOGENOM" id="CLU_102808_3_1_1"/>
<proteinExistence type="predicted"/>
<dbReference type="Proteomes" id="UP000006038">
    <property type="component" value="Unassembled WGS sequence"/>
</dbReference>
<accession>J3KUD7</accession>
<protein>
    <submittedName>
        <fullName evidence="3">Uncharacterized protein</fullName>
    </submittedName>
</protein>
<name>J3KUD7_ORYBR</name>
<sequence>MARIITTQLCTVFLVAIFVLAISVQGDQSQLCEPSSIQIGQTNTGKKARTLDTVFQVTVTNGCRCAVRAVLLRADGFASSVAVDPRLFRRASAAAGAYLVGDGQQIASGKSVSFQYTWDHYFKMTLASVKVVAC</sequence>
<evidence type="ECO:0000313" key="4">
    <source>
        <dbReference type="Proteomes" id="UP000006038"/>
    </source>
</evidence>